<feature type="compositionally biased region" description="Polar residues" evidence="1">
    <location>
        <begin position="1"/>
        <end position="11"/>
    </location>
</feature>
<feature type="region of interest" description="Disordered" evidence="1">
    <location>
        <begin position="1"/>
        <end position="24"/>
    </location>
</feature>
<dbReference type="AlphaFoldDB" id="A0A8S3WG09"/>
<sequence>MQTSKKTTTWDAEQVRDQYPTPPAFSPCMPRYHGQSEFDRSAWCSQRTSGARTVTRKHLFNRMQSFNLPNLEEKLTFLNEELLSCGAYSKEQIKTFKSTFSHFKSQLRQRWSKAHKKEDVFRKYNDSWLEGTIEIPAVAQNQPGRPRKLFGDSSERTKRRKTEEIRSNVEEDVIVHAAQIELPKSGKRNASDILKKITSTNPKRVTKYKKAFFETRKEETCPLTPLQALTMFVEADLFRRQYEIIRNTNKKIFPCYSLLQKTKQECYPPPEECKVMLRA</sequence>
<comment type="caution">
    <text evidence="2">The sequence shown here is derived from an EMBL/GenBank/DDBJ whole genome shotgun (WGS) entry which is preliminary data.</text>
</comment>
<evidence type="ECO:0000313" key="3">
    <source>
        <dbReference type="Proteomes" id="UP000691718"/>
    </source>
</evidence>
<organism evidence="2 3">
    <name type="scientific">Parnassius apollo</name>
    <name type="common">Apollo butterfly</name>
    <name type="synonym">Papilio apollo</name>
    <dbReference type="NCBI Taxonomy" id="110799"/>
    <lineage>
        <taxon>Eukaryota</taxon>
        <taxon>Metazoa</taxon>
        <taxon>Ecdysozoa</taxon>
        <taxon>Arthropoda</taxon>
        <taxon>Hexapoda</taxon>
        <taxon>Insecta</taxon>
        <taxon>Pterygota</taxon>
        <taxon>Neoptera</taxon>
        <taxon>Endopterygota</taxon>
        <taxon>Lepidoptera</taxon>
        <taxon>Glossata</taxon>
        <taxon>Ditrysia</taxon>
        <taxon>Papilionoidea</taxon>
        <taxon>Papilionidae</taxon>
        <taxon>Parnassiinae</taxon>
        <taxon>Parnassini</taxon>
        <taxon>Parnassius</taxon>
        <taxon>Parnassius</taxon>
    </lineage>
</organism>
<dbReference type="EMBL" id="CAJQZP010000341">
    <property type="protein sequence ID" value="CAG4957263.1"/>
    <property type="molecule type" value="Genomic_DNA"/>
</dbReference>
<accession>A0A8S3WG09</accession>
<name>A0A8S3WG09_PARAO</name>
<feature type="compositionally biased region" description="Basic and acidic residues" evidence="1">
    <location>
        <begin position="149"/>
        <end position="164"/>
    </location>
</feature>
<dbReference type="Proteomes" id="UP000691718">
    <property type="component" value="Unassembled WGS sequence"/>
</dbReference>
<reference evidence="2" key="1">
    <citation type="submission" date="2021-04" db="EMBL/GenBank/DDBJ databases">
        <authorList>
            <person name="Tunstrom K."/>
        </authorList>
    </citation>
    <scope>NUCLEOTIDE SEQUENCE</scope>
</reference>
<protein>
    <submittedName>
        <fullName evidence="2">(apollo) hypothetical protein</fullName>
    </submittedName>
</protein>
<evidence type="ECO:0000313" key="2">
    <source>
        <dbReference type="EMBL" id="CAG4957263.1"/>
    </source>
</evidence>
<feature type="region of interest" description="Disordered" evidence="1">
    <location>
        <begin position="140"/>
        <end position="164"/>
    </location>
</feature>
<evidence type="ECO:0000256" key="1">
    <source>
        <dbReference type="SAM" id="MobiDB-lite"/>
    </source>
</evidence>
<keyword evidence="3" id="KW-1185">Reference proteome</keyword>
<proteinExistence type="predicted"/>
<gene>
    <name evidence="2" type="ORF">PAPOLLO_LOCUS5677</name>
</gene>
<dbReference type="OrthoDB" id="8193306at2759"/>